<dbReference type="Proteomes" id="UP000801492">
    <property type="component" value="Unassembled WGS sequence"/>
</dbReference>
<organism evidence="1 2">
    <name type="scientific">Ignelater luminosus</name>
    <name type="common">Cucubano</name>
    <name type="synonym">Pyrophorus luminosus</name>
    <dbReference type="NCBI Taxonomy" id="2038154"/>
    <lineage>
        <taxon>Eukaryota</taxon>
        <taxon>Metazoa</taxon>
        <taxon>Ecdysozoa</taxon>
        <taxon>Arthropoda</taxon>
        <taxon>Hexapoda</taxon>
        <taxon>Insecta</taxon>
        <taxon>Pterygota</taxon>
        <taxon>Neoptera</taxon>
        <taxon>Endopterygota</taxon>
        <taxon>Coleoptera</taxon>
        <taxon>Polyphaga</taxon>
        <taxon>Elateriformia</taxon>
        <taxon>Elateroidea</taxon>
        <taxon>Elateridae</taxon>
        <taxon>Agrypninae</taxon>
        <taxon>Pyrophorini</taxon>
        <taxon>Ignelater</taxon>
    </lineage>
</organism>
<proteinExistence type="predicted"/>
<name>A0A8K0DDF0_IGNLU</name>
<keyword evidence="2" id="KW-1185">Reference proteome</keyword>
<evidence type="ECO:0000313" key="2">
    <source>
        <dbReference type="Proteomes" id="UP000801492"/>
    </source>
</evidence>
<accession>A0A8K0DDF0</accession>
<sequence>MVKNRVAYGYRNAWKPNQGIQYHSYQQTKVKMSLDIFHPGISDSTFEKIINEIRTTIVFDEYSTHYLITAKQEDGAVSAGQIKTTKINEGRHYDVRTGTFAFYKINRSASQELIKYAATIRKGGIVGKHWLKV</sequence>
<evidence type="ECO:0000313" key="1">
    <source>
        <dbReference type="EMBL" id="KAF2898690.1"/>
    </source>
</evidence>
<dbReference type="EMBL" id="VTPC01003351">
    <property type="protein sequence ID" value="KAF2898690.1"/>
    <property type="molecule type" value="Genomic_DNA"/>
</dbReference>
<comment type="caution">
    <text evidence="1">The sequence shown here is derived from an EMBL/GenBank/DDBJ whole genome shotgun (WGS) entry which is preliminary data.</text>
</comment>
<dbReference type="AlphaFoldDB" id="A0A8K0DDF0"/>
<gene>
    <name evidence="1" type="ORF">ILUMI_07491</name>
</gene>
<protein>
    <submittedName>
        <fullName evidence="1">Uncharacterized protein</fullName>
    </submittedName>
</protein>
<reference evidence="1" key="1">
    <citation type="submission" date="2019-08" db="EMBL/GenBank/DDBJ databases">
        <title>The genome of the North American firefly Photinus pyralis.</title>
        <authorList>
            <consortium name="Photinus pyralis genome working group"/>
            <person name="Fallon T.R."/>
            <person name="Sander Lower S.E."/>
            <person name="Weng J.-K."/>
        </authorList>
    </citation>
    <scope>NUCLEOTIDE SEQUENCE</scope>
    <source>
        <strain evidence="1">TRF0915ILg1</strain>
        <tissue evidence="1">Whole body</tissue>
    </source>
</reference>